<evidence type="ECO:0000256" key="9">
    <source>
        <dbReference type="ARBA" id="ARBA00045224"/>
    </source>
</evidence>
<keyword evidence="4 10" id="KW-0282">Flagellum</keyword>
<dbReference type="InterPro" id="IPR000435">
    <property type="entry name" value="Tektins"/>
</dbReference>
<accession>A0A0R3TSK8</accession>
<evidence type="ECO:0000256" key="8">
    <source>
        <dbReference type="ARBA" id="ARBA00023273"/>
    </source>
</evidence>
<dbReference type="GO" id="GO:0005634">
    <property type="term" value="C:nucleus"/>
    <property type="evidence" value="ECO:0007669"/>
    <property type="project" value="TreeGrafter"/>
</dbReference>
<feature type="coiled-coil region" evidence="11">
    <location>
        <begin position="354"/>
        <end position="388"/>
    </location>
</feature>
<keyword evidence="6 10" id="KW-0969">Cilium</keyword>
<dbReference type="GO" id="GO:0005930">
    <property type="term" value="C:axoneme"/>
    <property type="evidence" value="ECO:0007669"/>
    <property type="project" value="UniProtKB-SubCell"/>
</dbReference>
<keyword evidence="13" id="KW-1185">Reference proteome</keyword>
<dbReference type="Pfam" id="PF03148">
    <property type="entry name" value="Tektin"/>
    <property type="match status" value="1"/>
</dbReference>
<keyword evidence="7" id="KW-0206">Cytoskeleton</keyword>
<dbReference type="WBParaSite" id="HNAJ_0001063701-mRNA-1">
    <property type="protein sequence ID" value="HNAJ_0001063701-mRNA-1"/>
    <property type="gene ID" value="HNAJ_0001063701"/>
</dbReference>
<evidence type="ECO:0000256" key="10">
    <source>
        <dbReference type="RuleBase" id="RU367040"/>
    </source>
</evidence>
<evidence type="ECO:0000256" key="1">
    <source>
        <dbReference type="ARBA" id="ARBA00004611"/>
    </source>
</evidence>
<dbReference type="AlphaFoldDB" id="A0A0R3TSK8"/>
<evidence type="ECO:0000256" key="5">
    <source>
        <dbReference type="ARBA" id="ARBA00023054"/>
    </source>
</evidence>
<evidence type="ECO:0000256" key="7">
    <source>
        <dbReference type="ARBA" id="ARBA00023212"/>
    </source>
</evidence>
<dbReference type="PANTHER" id="PTHR19960:SF25">
    <property type="entry name" value="TEKTIN-1"/>
    <property type="match status" value="1"/>
</dbReference>
<evidence type="ECO:0000313" key="13">
    <source>
        <dbReference type="Proteomes" id="UP000278807"/>
    </source>
</evidence>
<keyword evidence="8 10" id="KW-0966">Cell projection</keyword>
<evidence type="ECO:0000256" key="3">
    <source>
        <dbReference type="ARBA" id="ARBA00022490"/>
    </source>
</evidence>
<proteinExistence type="inferred from homology"/>
<dbReference type="GO" id="GO:0060271">
    <property type="term" value="P:cilium assembly"/>
    <property type="evidence" value="ECO:0007669"/>
    <property type="project" value="UniProtKB-UniRule"/>
</dbReference>
<comment type="function">
    <text evidence="9">Microtubule inner protein (MIP) part of the dynein-decorated doublet microtubules (DMTs) in cilia and flagellar axoneme. Forms filamentous polymers in the walls of ciliary and flagellar microtubules.</text>
</comment>
<comment type="subcellular location">
    <subcellularLocation>
        <location evidence="10">Cytoplasm</location>
        <location evidence="10">Cytoskeleton</location>
        <location evidence="10">Cilium axoneme</location>
    </subcellularLocation>
    <subcellularLocation>
        <location evidence="1">Cytoplasm</location>
        <location evidence="1">Cytoskeleton</location>
        <location evidence="1">Flagellum axoneme</location>
    </subcellularLocation>
</comment>
<feature type="coiled-coil region" evidence="11">
    <location>
        <begin position="253"/>
        <end position="287"/>
    </location>
</feature>
<gene>
    <name evidence="12" type="ORF">HNAJ_LOCUS10632</name>
</gene>
<dbReference type="OrthoDB" id="10054259at2759"/>
<evidence type="ECO:0000256" key="4">
    <source>
        <dbReference type="ARBA" id="ARBA00022846"/>
    </source>
</evidence>
<dbReference type="GO" id="GO:0015630">
    <property type="term" value="C:microtubule cytoskeleton"/>
    <property type="evidence" value="ECO:0007669"/>
    <property type="project" value="UniProtKB-UniRule"/>
</dbReference>
<evidence type="ECO:0000256" key="6">
    <source>
        <dbReference type="ARBA" id="ARBA00023069"/>
    </source>
</evidence>
<sequence length="408" mass="47711">MDIQKNQCLCEKVKSSHMHSLRDWTCLNEIKYTDSVAARQSAQMQEYTCDVILKEIQARTKWAMEDVDKKIEFRLNDIKFWMGELTKLIKDNVEETKALEACIVRLKNALEATKEPLCLARKCIDIRECRNGIDLVADNVHYELAKEIDIFCGIQQLLIRTIEQAEEQLRLNRKSAYNLRRDYESKDTAKKQEELAKAISGYENTIALDKCCPQANSISPSEWVISVKKNLQEGERQIHNSLQLRGIIENILNQIYEDQIKQIEATNRAIRKRIDEIRDAKHAIEENIGSIMKQILEIEENITKLKDAICNILKVAQIVETKQNVRDCRPVNERTKDAPYYRMLEQKNDLRNDLSILHKKIHDSEVELKSLRRRQLDLEEEIQLKSKTLHIEEVQVQSIRPSILIQKF</sequence>
<dbReference type="PANTHER" id="PTHR19960">
    <property type="entry name" value="TEKTIN"/>
    <property type="match status" value="1"/>
</dbReference>
<name>A0A0R3TSK8_RODNA</name>
<reference evidence="14" key="1">
    <citation type="submission" date="2016-04" db="UniProtKB">
        <authorList>
            <consortium name="WormBaseParasite"/>
        </authorList>
    </citation>
    <scope>IDENTIFICATION</scope>
</reference>
<evidence type="ECO:0000256" key="11">
    <source>
        <dbReference type="SAM" id="Coils"/>
    </source>
</evidence>
<evidence type="ECO:0000313" key="12">
    <source>
        <dbReference type="EMBL" id="VDO08401.1"/>
    </source>
</evidence>
<evidence type="ECO:0000313" key="14">
    <source>
        <dbReference type="WBParaSite" id="HNAJ_0001063701-mRNA-1"/>
    </source>
</evidence>
<dbReference type="GO" id="GO:0060294">
    <property type="term" value="P:cilium movement involved in cell motility"/>
    <property type="evidence" value="ECO:0007669"/>
    <property type="project" value="UniProtKB-UniRule"/>
</dbReference>
<dbReference type="InterPro" id="IPR048256">
    <property type="entry name" value="Tektin-like"/>
</dbReference>
<reference evidence="12 13" key="2">
    <citation type="submission" date="2018-11" db="EMBL/GenBank/DDBJ databases">
        <authorList>
            <consortium name="Pathogen Informatics"/>
        </authorList>
    </citation>
    <scope>NUCLEOTIDE SEQUENCE [LARGE SCALE GENOMIC DNA]</scope>
</reference>
<keyword evidence="3" id="KW-0963">Cytoplasm</keyword>
<organism evidence="14">
    <name type="scientific">Rodentolepis nana</name>
    <name type="common">Dwarf tapeworm</name>
    <name type="synonym">Hymenolepis nana</name>
    <dbReference type="NCBI Taxonomy" id="102285"/>
    <lineage>
        <taxon>Eukaryota</taxon>
        <taxon>Metazoa</taxon>
        <taxon>Spiralia</taxon>
        <taxon>Lophotrochozoa</taxon>
        <taxon>Platyhelminthes</taxon>
        <taxon>Cestoda</taxon>
        <taxon>Eucestoda</taxon>
        <taxon>Cyclophyllidea</taxon>
        <taxon>Hymenolepididae</taxon>
        <taxon>Rodentolepis</taxon>
    </lineage>
</organism>
<keyword evidence="5 11" id="KW-0175">Coiled coil</keyword>
<dbReference type="EMBL" id="UZAE01013136">
    <property type="protein sequence ID" value="VDO08401.1"/>
    <property type="molecule type" value="Genomic_DNA"/>
</dbReference>
<dbReference type="STRING" id="102285.A0A0R3TSK8"/>
<protein>
    <recommendedName>
        <fullName evidence="10">Tektin</fullName>
    </recommendedName>
</protein>
<dbReference type="Proteomes" id="UP000278807">
    <property type="component" value="Unassembled WGS sequence"/>
</dbReference>
<evidence type="ECO:0000256" key="2">
    <source>
        <dbReference type="ARBA" id="ARBA00007209"/>
    </source>
</evidence>
<comment type="similarity">
    <text evidence="2 10">Belongs to the tektin family.</text>
</comment>